<proteinExistence type="predicted"/>
<reference evidence="2 3" key="1">
    <citation type="submission" date="2019-02" db="EMBL/GenBank/DDBJ databases">
        <title>Deep-cultivation of Planctomycetes and their phenomic and genomic characterization uncovers novel biology.</title>
        <authorList>
            <person name="Wiegand S."/>
            <person name="Jogler M."/>
            <person name="Boedeker C."/>
            <person name="Pinto D."/>
            <person name="Vollmers J."/>
            <person name="Rivas-Marin E."/>
            <person name="Kohn T."/>
            <person name="Peeters S.H."/>
            <person name="Heuer A."/>
            <person name="Rast P."/>
            <person name="Oberbeckmann S."/>
            <person name="Bunk B."/>
            <person name="Jeske O."/>
            <person name="Meyerdierks A."/>
            <person name="Storesund J.E."/>
            <person name="Kallscheuer N."/>
            <person name="Luecker S."/>
            <person name="Lage O.M."/>
            <person name="Pohl T."/>
            <person name="Merkel B.J."/>
            <person name="Hornburger P."/>
            <person name="Mueller R.-W."/>
            <person name="Bruemmer F."/>
            <person name="Labrenz M."/>
            <person name="Spormann A.M."/>
            <person name="Op den Camp H."/>
            <person name="Overmann J."/>
            <person name="Amann R."/>
            <person name="Jetten M.S.M."/>
            <person name="Mascher T."/>
            <person name="Medema M.H."/>
            <person name="Devos D.P."/>
            <person name="Kaster A.-K."/>
            <person name="Ovreas L."/>
            <person name="Rohde M."/>
            <person name="Galperin M.Y."/>
            <person name="Jogler C."/>
        </authorList>
    </citation>
    <scope>NUCLEOTIDE SEQUENCE [LARGE SCALE GENOMIC DNA]</scope>
    <source>
        <strain evidence="2 3">Pla110</strain>
    </source>
</reference>
<dbReference type="Gene3D" id="2.40.10.120">
    <property type="match status" value="1"/>
</dbReference>
<dbReference type="Pfam" id="PF13365">
    <property type="entry name" value="Trypsin_2"/>
    <property type="match status" value="1"/>
</dbReference>
<dbReference type="PRINTS" id="PR00834">
    <property type="entry name" value="PROTEASES2C"/>
</dbReference>
<keyword evidence="2" id="KW-0645">Protease</keyword>
<dbReference type="GO" id="GO:0006508">
    <property type="term" value="P:proteolysis"/>
    <property type="evidence" value="ECO:0007669"/>
    <property type="project" value="UniProtKB-KW"/>
</dbReference>
<keyword evidence="1" id="KW-0732">Signal</keyword>
<sequence precursor="true">MSNKGKQNLFVRLVLTLGCVSIFSTITITSAWAVDPQVIETEQARIETVATISKATVCVFGSKGGGGGSGVLISPDGYALSNFHVTEATGTFMKCGLDDGKLYDTVLVGLDPTGDVALIKLLGREDFPYAPLGNSDQVQVGDEVYTVGNPFLLAADYRPSVSLGIVSGTHRYQYPAGTFLEYTDCIQVDAAINPGNSGGPLFNDRGEVIGINGRASFEKRGRVNTGAGYAISINQIKMFLDHLKSGRVVDHATLGATLVSDEDGTLYVDQILETESVYRRGLQSRDEIISIAGRTLTSVNQFKNILGIFPEGWPVKLAFRQEGETQNILVRLPALHSEQELAEIVKPKKSMHPAMGEVEKQPTGPEEYQHLYEAKPGYANYYFNRVQQERVLQAYRSTVQNLEMTEAAQNKSVWVVTGTEAKGAKYELVLAPTAIGFRIGRGIYLQPLQGEAGIDEPEASGGLLIALHQLRVWLTNGPSGFTDNYHWGSEPLDGEGPLVDVLVTTWENMESRWLFNQETGQLVGLDSRRVEDIEACELRFGSYQQYEQVFFPEQIRVSYSGTSLVTLNTEEIKVNQPAAASENKDAKVEEQK</sequence>
<dbReference type="EMBL" id="CP036281">
    <property type="protein sequence ID" value="QDU79702.1"/>
    <property type="molecule type" value="Genomic_DNA"/>
</dbReference>
<keyword evidence="2" id="KW-0378">Hydrolase</keyword>
<dbReference type="Proteomes" id="UP000317178">
    <property type="component" value="Chromosome"/>
</dbReference>
<keyword evidence="3" id="KW-1185">Reference proteome</keyword>
<name>A0A518CKF4_9PLAN</name>
<dbReference type="EC" id="3.4.21.107" evidence="2"/>
<dbReference type="InterPro" id="IPR001940">
    <property type="entry name" value="Peptidase_S1C"/>
</dbReference>
<evidence type="ECO:0000313" key="2">
    <source>
        <dbReference type="EMBL" id="QDU79702.1"/>
    </source>
</evidence>
<dbReference type="Gene3D" id="2.30.42.10">
    <property type="match status" value="1"/>
</dbReference>
<dbReference type="SUPFAM" id="SSF50494">
    <property type="entry name" value="Trypsin-like serine proteases"/>
    <property type="match status" value="1"/>
</dbReference>
<feature type="signal peptide" evidence="1">
    <location>
        <begin position="1"/>
        <end position="33"/>
    </location>
</feature>
<gene>
    <name evidence="2" type="primary">degP_1</name>
    <name evidence="2" type="ORF">Pla110_14160</name>
</gene>
<dbReference type="AlphaFoldDB" id="A0A518CKF4"/>
<dbReference type="PANTHER" id="PTHR43019:SF62">
    <property type="entry name" value="SERINE ENDOPROTEASE DEGS"/>
    <property type="match status" value="1"/>
</dbReference>
<protein>
    <submittedName>
        <fullName evidence="2">Periplasmic serine endoprotease DegP</fullName>
        <ecNumber evidence="2">3.4.21.107</ecNumber>
    </submittedName>
</protein>
<feature type="chain" id="PRO_5021917622" evidence="1">
    <location>
        <begin position="34"/>
        <end position="592"/>
    </location>
</feature>
<dbReference type="InterPro" id="IPR009003">
    <property type="entry name" value="Peptidase_S1_PA"/>
</dbReference>
<dbReference type="PANTHER" id="PTHR43019">
    <property type="entry name" value="SERINE ENDOPROTEASE DEGS"/>
    <property type="match status" value="1"/>
</dbReference>
<evidence type="ECO:0000256" key="1">
    <source>
        <dbReference type="SAM" id="SignalP"/>
    </source>
</evidence>
<dbReference type="SUPFAM" id="SSF50156">
    <property type="entry name" value="PDZ domain-like"/>
    <property type="match status" value="1"/>
</dbReference>
<evidence type="ECO:0000313" key="3">
    <source>
        <dbReference type="Proteomes" id="UP000317178"/>
    </source>
</evidence>
<dbReference type="KEGG" id="plon:Pla110_14160"/>
<dbReference type="InterPro" id="IPR036034">
    <property type="entry name" value="PDZ_sf"/>
</dbReference>
<accession>A0A518CKF4</accession>
<dbReference type="RefSeq" id="WP_197440556.1">
    <property type="nucleotide sequence ID" value="NZ_CP036281.1"/>
</dbReference>
<organism evidence="2 3">
    <name type="scientific">Polystyrenella longa</name>
    <dbReference type="NCBI Taxonomy" id="2528007"/>
    <lineage>
        <taxon>Bacteria</taxon>
        <taxon>Pseudomonadati</taxon>
        <taxon>Planctomycetota</taxon>
        <taxon>Planctomycetia</taxon>
        <taxon>Planctomycetales</taxon>
        <taxon>Planctomycetaceae</taxon>
        <taxon>Polystyrenella</taxon>
    </lineage>
</organism>
<dbReference type="GO" id="GO:0004252">
    <property type="term" value="F:serine-type endopeptidase activity"/>
    <property type="evidence" value="ECO:0007669"/>
    <property type="project" value="InterPro"/>
</dbReference>